<dbReference type="EMBL" id="CP144696">
    <property type="protein sequence ID" value="WVZ13203.1"/>
    <property type="molecule type" value="Genomic_DNA"/>
</dbReference>
<feature type="domain" description="Integrase catalytic" evidence="9">
    <location>
        <begin position="366"/>
        <end position="551"/>
    </location>
</feature>
<keyword evidence="11" id="KW-1185">Reference proteome</keyword>
<dbReference type="InterPro" id="IPR041373">
    <property type="entry name" value="RT_RNaseH"/>
</dbReference>
<protein>
    <recommendedName>
        <fullName evidence="9">Integrase catalytic domain-containing protein</fullName>
    </recommendedName>
</protein>
<keyword evidence="1" id="KW-0808">Transferase</keyword>
<dbReference type="Proteomes" id="UP001374535">
    <property type="component" value="Chromosome 5"/>
</dbReference>
<evidence type="ECO:0000256" key="4">
    <source>
        <dbReference type="ARBA" id="ARBA00022759"/>
    </source>
</evidence>
<feature type="region of interest" description="Disordered" evidence="8">
    <location>
        <begin position="1"/>
        <end position="29"/>
    </location>
</feature>
<keyword evidence="5" id="KW-0378">Hydrolase</keyword>
<dbReference type="PANTHER" id="PTHR48475:SF2">
    <property type="entry name" value="RIBONUCLEASE H"/>
    <property type="match status" value="1"/>
</dbReference>
<dbReference type="InterPro" id="IPR036397">
    <property type="entry name" value="RNaseH_sf"/>
</dbReference>
<evidence type="ECO:0000259" key="9">
    <source>
        <dbReference type="PROSITE" id="PS50994"/>
    </source>
</evidence>
<dbReference type="SUPFAM" id="SSF53098">
    <property type="entry name" value="Ribonuclease H-like"/>
    <property type="match status" value="2"/>
</dbReference>
<organism evidence="10 11">
    <name type="scientific">Vigna mungo</name>
    <name type="common">Black gram</name>
    <name type="synonym">Phaseolus mungo</name>
    <dbReference type="NCBI Taxonomy" id="3915"/>
    <lineage>
        <taxon>Eukaryota</taxon>
        <taxon>Viridiplantae</taxon>
        <taxon>Streptophyta</taxon>
        <taxon>Embryophyta</taxon>
        <taxon>Tracheophyta</taxon>
        <taxon>Spermatophyta</taxon>
        <taxon>Magnoliopsida</taxon>
        <taxon>eudicotyledons</taxon>
        <taxon>Gunneridae</taxon>
        <taxon>Pentapetalae</taxon>
        <taxon>rosids</taxon>
        <taxon>fabids</taxon>
        <taxon>Fabales</taxon>
        <taxon>Fabaceae</taxon>
        <taxon>Papilionoideae</taxon>
        <taxon>50 kb inversion clade</taxon>
        <taxon>NPAAA clade</taxon>
        <taxon>indigoferoid/millettioid clade</taxon>
        <taxon>Phaseoleae</taxon>
        <taxon>Vigna</taxon>
    </lineage>
</organism>
<dbReference type="GO" id="GO:0004523">
    <property type="term" value="F:RNA-DNA hybrid ribonuclease activity"/>
    <property type="evidence" value="ECO:0007669"/>
    <property type="project" value="InterPro"/>
</dbReference>
<sequence>MLDNSHDLGMSVKVHPQTGTEGERERMDGQPRRQIVKVMTVTRPRNRNIVKVALALLNASKRLCPYFQSHQVVVRTDHPISKILRKPDLAGRMVGWAIKLSEFGLRYEPRGSVRGQHLINFAIELPHIITSDEWNLYVDGASGRMSGVVGVVLEGPNGFLLEHSLVFKFKASNNQTKYEALVAGLELAQDMGVHSLTCRTHSQLVVKDHHLLRYFHKASALAKNFHKIEIKHISREDNPWADMLSKLNKGKERGQLTTIIRQVLLQPSVECLPTTTTEIDDWRTIRPVDAKKIVRYVFIGGHLYRRGFFTPLLKCLFGPESQYVLDELHNGICGLHTRHRTLKGRVITVGYFWPTMEEDARLLVQSIISPWSFAQWGMDIVAPFPPRQAQKKFLLVAIDYFTRWVEAKALATIITQQVQKFVWKLVFRFGLPRTMVTENRRQFINKKLGKFYRGLGIKHVTSLVEHPQTNGQAEAVNKAIAAELKKRWMNSPRFYGHIGVLHREQLEELKIELETLEERRDRVFRAKTCKRMVEIRYNTKVQPRSFQEGDMVWRKTGEASTKWEGPFKIVEALGNGVNHCQLSRAVNDELTLSSSSPCYSSLFWYNRLDRFCTRPEMVNSQDWLYNLIKRLPKYHGVAGEDPHMHLKEFQVVCLMFKPEKVPEDWAKLKTFPFSLGDATKDWFYYKDDTSPFTSWADMQRSFLEKFFPTSTTISKRREISSIMQLQGETFREYWDRFNQLCASCPDHQISEHLLILHFLDGLSMQDRFYVDAAAGGSMMDKTISEARTLLAKLSGCPNEASESAVSTGSELQPVQVYSELSIPINLPEFQMDFNAFDLFKVEPIEPVLDPIPVMHSHSLDSAFDIEHVDISIVASDLWTDFDTVSIDDSLSTCGDATSEFVYTGEVVFDEPVQVDFDFNPTTSLFEIRFAFNILHALPVIPADSIHSKLLEDIFVVNQLNAPAYECSDFNEVISDDLFDNMLGDFDFNLDKVALFDDSPMYSEFGLAVDTLVADTNFKGNAETKEILVKAGDGVRAAQGTWKTQNQQQLHKEPWLLQQGAWKVQMQLSTFDGELMMLRQRPHGETPKTMRPFCSFFLNSSYRSLIEISLIIGDERQVQPLNHCRPVNKFSVDQRRIPLGNHYQLGRAENATRILSNTYNIFIRAEGAETAFIQSISMAR</sequence>
<evidence type="ECO:0000256" key="2">
    <source>
        <dbReference type="ARBA" id="ARBA00022695"/>
    </source>
</evidence>
<keyword evidence="3" id="KW-0540">Nuclease</keyword>
<feature type="coiled-coil region" evidence="7">
    <location>
        <begin position="499"/>
        <end position="526"/>
    </location>
</feature>
<name>A0AAQ3S1M3_VIGMU</name>
<reference evidence="10 11" key="1">
    <citation type="journal article" date="2023" name="Life. Sci Alliance">
        <title>Evolutionary insights into 3D genome organization and epigenetic landscape of Vigna mungo.</title>
        <authorList>
            <person name="Junaid A."/>
            <person name="Singh B."/>
            <person name="Bhatia S."/>
        </authorList>
    </citation>
    <scope>NUCLEOTIDE SEQUENCE [LARGE SCALE GENOMIC DNA]</scope>
    <source>
        <strain evidence="10">Urdbean</strain>
    </source>
</reference>
<evidence type="ECO:0000256" key="8">
    <source>
        <dbReference type="SAM" id="MobiDB-lite"/>
    </source>
</evidence>
<dbReference type="CDD" id="cd09279">
    <property type="entry name" value="RNase_HI_like"/>
    <property type="match status" value="1"/>
</dbReference>
<keyword evidence="7" id="KW-0175">Coiled coil</keyword>
<dbReference type="PANTHER" id="PTHR48475">
    <property type="entry name" value="RIBONUCLEASE H"/>
    <property type="match status" value="1"/>
</dbReference>
<evidence type="ECO:0000313" key="10">
    <source>
        <dbReference type="EMBL" id="WVZ13203.1"/>
    </source>
</evidence>
<keyword evidence="4" id="KW-0255">Endonuclease</keyword>
<dbReference type="Pfam" id="PF17917">
    <property type="entry name" value="RT_RNaseH"/>
    <property type="match status" value="1"/>
</dbReference>
<dbReference type="Pfam" id="PF00665">
    <property type="entry name" value="rve"/>
    <property type="match status" value="1"/>
</dbReference>
<dbReference type="PROSITE" id="PS50994">
    <property type="entry name" value="INTEGRASE"/>
    <property type="match status" value="1"/>
</dbReference>
<dbReference type="GO" id="GO:0003676">
    <property type="term" value="F:nucleic acid binding"/>
    <property type="evidence" value="ECO:0007669"/>
    <property type="project" value="InterPro"/>
</dbReference>
<accession>A0AAQ3S1M3</accession>
<dbReference type="Pfam" id="PF03732">
    <property type="entry name" value="Retrotrans_gag"/>
    <property type="match status" value="1"/>
</dbReference>
<dbReference type="InterPro" id="IPR001584">
    <property type="entry name" value="Integrase_cat-core"/>
</dbReference>
<dbReference type="GO" id="GO:0015074">
    <property type="term" value="P:DNA integration"/>
    <property type="evidence" value="ECO:0007669"/>
    <property type="project" value="InterPro"/>
</dbReference>
<dbReference type="GO" id="GO:0003964">
    <property type="term" value="F:RNA-directed DNA polymerase activity"/>
    <property type="evidence" value="ECO:0007669"/>
    <property type="project" value="UniProtKB-KW"/>
</dbReference>
<dbReference type="InterPro" id="IPR012337">
    <property type="entry name" value="RNaseH-like_sf"/>
</dbReference>
<dbReference type="Pfam" id="PF13456">
    <property type="entry name" value="RVT_3"/>
    <property type="match status" value="1"/>
</dbReference>
<evidence type="ECO:0000313" key="11">
    <source>
        <dbReference type="Proteomes" id="UP001374535"/>
    </source>
</evidence>
<evidence type="ECO:0000256" key="7">
    <source>
        <dbReference type="SAM" id="Coils"/>
    </source>
</evidence>
<dbReference type="AlphaFoldDB" id="A0AAQ3S1M3"/>
<keyword evidence="6" id="KW-0695">RNA-directed DNA polymerase</keyword>
<dbReference type="InterPro" id="IPR005162">
    <property type="entry name" value="Retrotrans_gag_dom"/>
</dbReference>
<evidence type="ECO:0000256" key="5">
    <source>
        <dbReference type="ARBA" id="ARBA00022801"/>
    </source>
</evidence>
<evidence type="ECO:0000256" key="3">
    <source>
        <dbReference type="ARBA" id="ARBA00022722"/>
    </source>
</evidence>
<keyword evidence="2" id="KW-0548">Nucleotidyltransferase</keyword>
<gene>
    <name evidence="10" type="ORF">V8G54_017733</name>
</gene>
<dbReference type="Gene3D" id="3.30.420.10">
    <property type="entry name" value="Ribonuclease H-like superfamily/Ribonuclease H"/>
    <property type="match status" value="2"/>
</dbReference>
<evidence type="ECO:0000256" key="6">
    <source>
        <dbReference type="ARBA" id="ARBA00022918"/>
    </source>
</evidence>
<proteinExistence type="predicted"/>
<dbReference type="Gene3D" id="1.10.340.70">
    <property type="match status" value="1"/>
</dbReference>
<evidence type="ECO:0000256" key="1">
    <source>
        <dbReference type="ARBA" id="ARBA00022679"/>
    </source>
</evidence>
<dbReference type="InterPro" id="IPR002156">
    <property type="entry name" value="RNaseH_domain"/>
</dbReference>